<reference evidence="12" key="1">
    <citation type="journal article" date="2021" name="PeerJ">
        <title>Extensive microbial diversity within the chicken gut microbiome revealed by metagenomics and culture.</title>
        <authorList>
            <person name="Gilroy R."/>
            <person name="Ravi A."/>
            <person name="Getino M."/>
            <person name="Pursley I."/>
            <person name="Horton D.L."/>
            <person name="Alikhan N.F."/>
            <person name="Baker D."/>
            <person name="Gharbi K."/>
            <person name="Hall N."/>
            <person name="Watson M."/>
            <person name="Adriaenssens E.M."/>
            <person name="Foster-Nyarko E."/>
            <person name="Jarju S."/>
            <person name="Secka A."/>
            <person name="Antonio M."/>
            <person name="Oren A."/>
            <person name="Chaudhuri R.R."/>
            <person name="La Ragione R."/>
            <person name="Hildebrand F."/>
            <person name="Pallen M.J."/>
        </authorList>
    </citation>
    <scope>NUCLEOTIDE SEQUENCE</scope>
    <source>
        <strain evidence="12">ChiSxjej3B15-1167</strain>
    </source>
</reference>
<feature type="active site" description="Nucleophile" evidence="9">
    <location>
        <position position="31"/>
    </location>
</feature>
<dbReference type="PIRSF" id="PIRSF000077">
    <property type="entry name" value="Thioredoxin"/>
    <property type="match status" value="1"/>
</dbReference>
<evidence type="ECO:0000313" key="13">
    <source>
        <dbReference type="Proteomes" id="UP000886805"/>
    </source>
</evidence>
<feature type="site" description="Contributes to redox potential value" evidence="9">
    <location>
        <position position="32"/>
    </location>
</feature>
<dbReference type="PRINTS" id="PR00421">
    <property type="entry name" value="THIOREDOXIN"/>
</dbReference>
<feature type="active site" description="Nucleophile" evidence="9">
    <location>
        <position position="34"/>
    </location>
</feature>
<dbReference type="PROSITE" id="PS00194">
    <property type="entry name" value="THIOREDOXIN_1"/>
    <property type="match status" value="1"/>
</dbReference>
<dbReference type="GO" id="GO:0015035">
    <property type="term" value="F:protein-disulfide reductase activity"/>
    <property type="evidence" value="ECO:0007669"/>
    <property type="project" value="UniProtKB-UniRule"/>
</dbReference>
<dbReference type="Pfam" id="PF00085">
    <property type="entry name" value="Thioredoxin"/>
    <property type="match status" value="1"/>
</dbReference>
<dbReference type="Gene3D" id="3.40.30.10">
    <property type="entry name" value="Glutaredoxin"/>
    <property type="match status" value="1"/>
</dbReference>
<dbReference type="InterPro" id="IPR017937">
    <property type="entry name" value="Thioredoxin_CS"/>
</dbReference>
<dbReference type="CDD" id="cd02947">
    <property type="entry name" value="TRX_family"/>
    <property type="match status" value="1"/>
</dbReference>
<dbReference type="SUPFAM" id="SSF52833">
    <property type="entry name" value="Thioredoxin-like"/>
    <property type="match status" value="1"/>
</dbReference>
<evidence type="ECO:0000256" key="10">
    <source>
        <dbReference type="PIRSR" id="PIRSR000077-4"/>
    </source>
</evidence>
<evidence type="ECO:0000256" key="8">
    <source>
        <dbReference type="PIRNR" id="PIRNR000077"/>
    </source>
</evidence>
<protein>
    <recommendedName>
        <fullName evidence="2 7">Thioredoxin</fullName>
    </recommendedName>
</protein>
<organism evidence="12 13">
    <name type="scientific">Candidatus Anaerobutyricum stercoripullorum</name>
    <dbReference type="NCBI Taxonomy" id="2838456"/>
    <lineage>
        <taxon>Bacteria</taxon>
        <taxon>Bacillati</taxon>
        <taxon>Bacillota</taxon>
        <taxon>Clostridia</taxon>
        <taxon>Lachnospirales</taxon>
        <taxon>Lachnospiraceae</taxon>
        <taxon>Anaerobutyricum</taxon>
    </lineage>
</organism>
<evidence type="ECO:0000256" key="4">
    <source>
        <dbReference type="ARBA" id="ARBA00022982"/>
    </source>
</evidence>
<feature type="disulfide bond" description="Redox-active" evidence="10">
    <location>
        <begin position="31"/>
        <end position="34"/>
    </location>
</feature>
<dbReference type="InterPro" id="IPR005746">
    <property type="entry name" value="Thioredoxin"/>
</dbReference>
<dbReference type="InterPro" id="IPR013766">
    <property type="entry name" value="Thioredoxin_domain"/>
</dbReference>
<keyword evidence="5 10" id="KW-1015">Disulfide bond</keyword>
<comment type="similarity">
    <text evidence="1 8">Belongs to the thioredoxin family.</text>
</comment>
<dbReference type="InterPro" id="IPR036249">
    <property type="entry name" value="Thioredoxin-like_sf"/>
</dbReference>
<feature type="site" description="Contributes to redox potential value" evidence="9">
    <location>
        <position position="33"/>
    </location>
</feature>
<evidence type="ECO:0000256" key="2">
    <source>
        <dbReference type="ARBA" id="ARBA00020570"/>
    </source>
</evidence>
<evidence type="ECO:0000256" key="1">
    <source>
        <dbReference type="ARBA" id="ARBA00008987"/>
    </source>
</evidence>
<gene>
    <name evidence="12" type="primary">trxA</name>
    <name evidence="12" type="ORF">H9849_04170</name>
</gene>
<evidence type="ECO:0000256" key="3">
    <source>
        <dbReference type="ARBA" id="ARBA00022448"/>
    </source>
</evidence>
<comment type="caution">
    <text evidence="12">The sequence shown here is derived from an EMBL/GenBank/DDBJ whole genome shotgun (WGS) entry which is preliminary data.</text>
</comment>
<keyword evidence="4" id="KW-0249">Electron transport</keyword>
<evidence type="ECO:0000313" key="12">
    <source>
        <dbReference type="EMBL" id="HIX72196.1"/>
    </source>
</evidence>
<evidence type="ECO:0000256" key="7">
    <source>
        <dbReference type="NCBIfam" id="TIGR01068"/>
    </source>
</evidence>
<name>A0A9D1X491_9FIRM</name>
<evidence type="ECO:0000256" key="9">
    <source>
        <dbReference type="PIRSR" id="PIRSR000077-1"/>
    </source>
</evidence>
<feature type="site" description="Deprotonates C-terminal active site Cys" evidence="9">
    <location>
        <position position="25"/>
    </location>
</feature>
<dbReference type="PANTHER" id="PTHR45663:SF11">
    <property type="entry name" value="GEO12009P1"/>
    <property type="match status" value="1"/>
</dbReference>
<dbReference type="GO" id="GO:0005829">
    <property type="term" value="C:cytosol"/>
    <property type="evidence" value="ECO:0007669"/>
    <property type="project" value="TreeGrafter"/>
</dbReference>
<evidence type="ECO:0000259" key="11">
    <source>
        <dbReference type="PROSITE" id="PS51352"/>
    </source>
</evidence>
<dbReference type="AlphaFoldDB" id="A0A9D1X491"/>
<dbReference type="PANTHER" id="PTHR45663">
    <property type="entry name" value="GEO12009P1"/>
    <property type="match status" value="1"/>
</dbReference>
<accession>A0A9D1X491</accession>
<dbReference type="GO" id="GO:0045454">
    <property type="term" value="P:cell redox homeostasis"/>
    <property type="evidence" value="ECO:0007669"/>
    <property type="project" value="TreeGrafter"/>
</dbReference>
<dbReference type="FunFam" id="3.40.30.10:FF:000001">
    <property type="entry name" value="Thioredoxin"/>
    <property type="match status" value="1"/>
</dbReference>
<reference evidence="12" key="2">
    <citation type="submission" date="2021-04" db="EMBL/GenBank/DDBJ databases">
        <authorList>
            <person name="Gilroy R."/>
        </authorList>
    </citation>
    <scope>NUCLEOTIDE SEQUENCE</scope>
    <source>
        <strain evidence="12">ChiSxjej3B15-1167</strain>
    </source>
</reference>
<feature type="domain" description="Thioredoxin" evidence="11">
    <location>
        <begin position="1"/>
        <end position="103"/>
    </location>
</feature>
<sequence>MAVIKITGDNFDREVLQADKPVLIDFWATWCGPCQMLSPIIEEIAEEVDDVKVVSVNVDKEPELTSRFGVMNIPTLVVMDHGKVTGQSVGFVGKEEVLALIGR</sequence>
<dbReference type="EMBL" id="DXEQ01000116">
    <property type="protein sequence ID" value="HIX72196.1"/>
    <property type="molecule type" value="Genomic_DNA"/>
</dbReference>
<keyword evidence="6 10" id="KW-0676">Redox-active center</keyword>
<keyword evidence="3" id="KW-0813">Transport</keyword>
<evidence type="ECO:0000256" key="5">
    <source>
        <dbReference type="ARBA" id="ARBA00023157"/>
    </source>
</evidence>
<proteinExistence type="inferred from homology"/>
<dbReference type="NCBIfam" id="TIGR01068">
    <property type="entry name" value="thioredoxin"/>
    <property type="match status" value="1"/>
</dbReference>
<dbReference type="Proteomes" id="UP000886805">
    <property type="component" value="Unassembled WGS sequence"/>
</dbReference>
<evidence type="ECO:0000256" key="6">
    <source>
        <dbReference type="ARBA" id="ARBA00023284"/>
    </source>
</evidence>
<dbReference type="PROSITE" id="PS51352">
    <property type="entry name" value="THIOREDOXIN_2"/>
    <property type="match status" value="1"/>
</dbReference>